<sequence length="183" mass="21150">MAKIYEEKTDFVKAEEGYKFCLKNLDHKVKSPGPGSESEDATVLLAMTLDWYARFLLDRERLEEALNYFKKAYNLCTSIYGEVHEQTVVLLNDLGTISFLRGNMDDAMTYLNKAVEIGRHLPNMEDLSSVYVNLGNIYLQKRMFEEAKKYCKEGWQNAKRHKNSEGLQEATLCLDELKKVTRS</sequence>
<dbReference type="Pfam" id="PF13424">
    <property type="entry name" value="TPR_12"/>
    <property type="match status" value="1"/>
</dbReference>
<evidence type="ECO:0000256" key="1">
    <source>
        <dbReference type="ARBA" id="ARBA00004173"/>
    </source>
</evidence>
<keyword evidence="5" id="KW-0809">Transit peptide</keyword>
<comment type="similarity">
    <text evidence="2">Belongs to the TTC19 family.</text>
</comment>
<dbReference type="InterPro" id="IPR040395">
    <property type="entry name" value="TTC19"/>
</dbReference>
<comment type="subcellular location">
    <subcellularLocation>
        <location evidence="1">Mitochondrion</location>
    </subcellularLocation>
</comment>
<evidence type="ECO:0000256" key="2">
    <source>
        <dbReference type="ARBA" id="ARBA00008219"/>
    </source>
</evidence>
<evidence type="ECO:0000256" key="4">
    <source>
        <dbReference type="ARBA" id="ARBA00022803"/>
    </source>
</evidence>
<dbReference type="AlphaFoldDB" id="A0A161MNP5"/>
<dbReference type="PANTHER" id="PTHR13143">
    <property type="entry name" value="TETRATRICOPEPTIDE REPEAT PROTEIN 19"/>
    <property type="match status" value="1"/>
</dbReference>
<dbReference type="InterPro" id="IPR011990">
    <property type="entry name" value="TPR-like_helical_dom_sf"/>
</dbReference>
<keyword evidence="4" id="KW-0802">TPR repeat</keyword>
<accession>A0A161MNP5</accession>
<protein>
    <submittedName>
        <fullName evidence="7">Tetratricopeptide repeat protein 19 mitochondrial isoform x1</fullName>
    </submittedName>
</protein>
<dbReference type="SMART" id="SM00028">
    <property type="entry name" value="TPR"/>
    <property type="match status" value="2"/>
</dbReference>
<reference evidence="7" key="2">
    <citation type="journal article" date="2017" name="J. Med. Entomol.">
        <title>Transcriptome Analysis of the Triatoma infestans (Hemiptera: Reduviidae) Integument.</title>
        <authorList>
            <person name="Calderon-Fernandez G.M."/>
            <person name="Moriconi D.E."/>
            <person name="Dulbecco A.B."/>
            <person name="Juarez M.P."/>
        </authorList>
    </citation>
    <scope>NUCLEOTIDE SEQUENCE</scope>
    <source>
        <strain evidence="7">Int1</strain>
        <tissue evidence="7">Integument</tissue>
    </source>
</reference>
<evidence type="ECO:0000313" key="7">
    <source>
        <dbReference type="EMBL" id="JAR99638.1"/>
    </source>
</evidence>
<dbReference type="Pfam" id="PF13181">
    <property type="entry name" value="TPR_8"/>
    <property type="match status" value="1"/>
</dbReference>
<keyword evidence="6" id="KW-0496">Mitochondrion</keyword>
<evidence type="ECO:0000256" key="6">
    <source>
        <dbReference type="ARBA" id="ARBA00023128"/>
    </source>
</evidence>
<dbReference type="PANTHER" id="PTHR13143:SF6">
    <property type="entry name" value="TETRATRICOPEPTIDE REPEAT PROTEIN 19, MITOCHONDRIAL"/>
    <property type="match status" value="1"/>
</dbReference>
<proteinExistence type="inferred from homology"/>
<dbReference type="SUPFAM" id="SSF48452">
    <property type="entry name" value="TPR-like"/>
    <property type="match status" value="1"/>
</dbReference>
<dbReference type="EMBL" id="GEMB01003579">
    <property type="protein sequence ID" value="JAR99638.1"/>
    <property type="molecule type" value="Transcribed_RNA"/>
</dbReference>
<evidence type="ECO:0000256" key="5">
    <source>
        <dbReference type="ARBA" id="ARBA00022946"/>
    </source>
</evidence>
<organism evidence="7">
    <name type="scientific">Triatoma infestans</name>
    <name type="common">Assassin bug</name>
    <dbReference type="NCBI Taxonomy" id="30076"/>
    <lineage>
        <taxon>Eukaryota</taxon>
        <taxon>Metazoa</taxon>
        <taxon>Ecdysozoa</taxon>
        <taxon>Arthropoda</taxon>
        <taxon>Hexapoda</taxon>
        <taxon>Insecta</taxon>
        <taxon>Pterygota</taxon>
        <taxon>Neoptera</taxon>
        <taxon>Paraneoptera</taxon>
        <taxon>Hemiptera</taxon>
        <taxon>Heteroptera</taxon>
        <taxon>Panheteroptera</taxon>
        <taxon>Cimicomorpha</taxon>
        <taxon>Reduviidae</taxon>
        <taxon>Triatominae</taxon>
        <taxon>Triatoma</taxon>
    </lineage>
</organism>
<dbReference type="Gene3D" id="1.25.40.10">
    <property type="entry name" value="Tetratricopeptide repeat domain"/>
    <property type="match status" value="1"/>
</dbReference>
<dbReference type="GO" id="GO:0034551">
    <property type="term" value="P:mitochondrial respiratory chain complex III assembly"/>
    <property type="evidence" value="ECO:0007669"/>
    <property type="project" value="InterPro"/>
</dbReference>
<name>A0A161MNP5_TRIIF</name>
<dbReference type="InterPro" id="IPR019734">
    <property type="entry name" value="TPR_rpt"/>
</dbReference>
<reference evidence="7" key="1">
    <citation type="submission" date="2016-04" db="EMBL/GenBank/DDBJ databases">
        <authorList>
            <person name="Calderon-Fernandez G.M.Sr."/>
        </authorList>
    </citation>
    <scope>NUCLEOTIDE SEQUENCE</scope>
    <source>
        <strain evidence="7">Int1</strain>
        <tissue evidence="7">Integument</tissue>
    </source>
</reference>
<keyword evidence="3" id="KW-0677">Repeat</keyword>
<evidence type="ECO:0000256" key="3">
    <source>
        <dbReference type="ARBA" id="ARBA00022737"/>
    </source>
</evidence>
<dbReference type="GO" id="GO:0005743">
    <property type="term" value="C:mitochondrial inner membrane"/>
    <property type="evidence" value="ECO:0007669"/>
    <property type="project" value="TreeGrafter"/>
</dbReference>